<feature type="binding site" evidence="16">
    <location>
        <position position="349"/>
    </location>
    <ligand>
        <name>L-serine</name>
        <dbReference type="ChEBI" id="CHEBI:33384"/>
    </ligand>
</feature>
<evidence type="ECO:0000313" key="19">
    <source>
        <dbReference type="Proteomes" id="UP000619545"/>
    </source>
</evidence>
<comment type="domain">
    <text evidence="16">Consists of two distinct domains, a catalytic core and a N-terminal extension that is presumably involved in tRNA binding.</text>
</comment>
<dbReference type="NCBIfam" id="NF002120">
    <property type="entry name" value="PRK00960.1"/>
    <property type="match status" value="1"/>
</dbReference>
<keyword evidence="7 16" id="KW-0436">Ligase</keyword>
<dbReference type="RefSeq" id="WP_011019828.1">
    <property type="nucleotide sequence ID" value="NZ_DUJS01000004.1"/>
</dbReference>
<evidence type="ECO:0000313" key="18">
    <source>
        <dbReference type="EMBL" id="HII70929.1"/>
    </source>
</evidence>
<dbReference type="HAMAP" id="MF_01278">
    <property type="entry name" value="Ser_tRNA_synth_type2"/>
    <property type="match status" value="1"/>
</dbReference>
<evidence type="ECO:0000256" key="16">
    <source>
        <dbReference type="HAMAP-Rule" id="MF_01278"/>
    </source>
</evidence>
<evidence type="ECO:0000256" key="14">
    <source>
        <dbReference type="ARBA" id="ARBA00047929"/>
    </source>
</evidence>
<dbReference type="PANTHER" id="PTHR43697">
    <property type="entry name" value="SERYL-TRNA SYNTHETASE"/>
    <property type="match status" value="1"/>
</dbReference>
<feature type="binding site" evidence="16">
    <location>
        <begin position="349"/>
        <end position="351"/>
    </location>
    <ligand>
        <name>ATP</name>
        <dbReference type="ChEBI" id="CHEBI:30616"/>
    </ligand>
</feature>
<dbReference type="PROSITE" id="PS50862">
    <property type="entry name" value="AA_TRNA_LIGASE_II"/>
    <property type="match status" value="1"/>
</dbReference>
<dbReference type="NCBIfam" id="TIGR00415">
    <property type="entry name" value="serS_MJ"/>
    <property type="match status" value="1"/>
</dbReference>
<evidence type="ECO:0000256" key="12">
    <source>
        <dbReference type="ARBA" id="ARBA00022917"/>
    </source>
</evidence>
<evidence type="ECO:0000256" key="4">
    <source>
        <dbReference type="ARBA" id="ARBA00010728"/>
    </source>
</evidence>
<keyword evidence="6 16" id="KW-0963">Cytoplasm</keyword>
<keyword evidence="8 16" id="KW-0479">Metal-binding</keyword>
<dbReference type="PANTHER" id="PTHR43697:SF1">
    <property type="entry name" value="SERINE--TRNA LIGASE"/>
    <property type="match status" value="1"/>
</dbReference>
<feature type="binding site" evidence="16">
    <location>
        <begin position="360"/>
        <end position="361"/>
    </location>
    <ligand>
        <name>ATP</name>
        <dbReference type="ChEBI" id="CHEBI:30616"/>
    </ligand>
</feature>
<dbReference type="OMA" id="YYVCPPK"/>
<proteinExistence type="inferred from homology"/>
<dbReference type="Proteomes" id="UP000619545">
    <property type="component" value="Unassembled WGS sequence"/>
</dbReference>
<comment type="similarity">
    <text evidence="4">Belongs to the class-II aminoacyl-tRNA synthetase family. Type-1 seryl-tRNA synthetase subfamily.</text>
</comment>
<feature type="binding site" evidence="16">
    <location>
        <position position="368"/>
    </location>
    <ligand>
        <name>Zn(2+)</name>
        <dbReference type="ChEBI" id="CHEBI:29105"/>
        <note>catalytic</note>
    </ligand>
</feature>
<dbReference type="GO" id="GO:0005524">
    <property type="term" value="F:ATP binding"/>
    <property type="evidence" value="ECO:0007669"/>
    <property type="project" value="UniProtKB-UniRule"/>
</dbReference>
<dbReference type="InterPro" id="IPR041293">
    <property type="entry name" value="SerS_tRNA-bd"/>
</dbReference>
<dbReference type="EMBL" id="DUJS01000004">
    <property type="protein sequence ID" value="HII70929.1"/>
    <property type="molecule type" value="Genomic_DNA"/>
</dbReference>
<keyword evidence="9 16" id="KW-0547">Nucleotide-binding</keyword>
<dbReference type="GO" id="GO:0005737">
    <property type="term" value="C:cytoplasm"/>
    <property type="evidence" value="ECO:0007669"/>
    <property type="project" value="UniProtKB-SubCell"/>
</dbReference>
<dbReference type="GO" id="GO:0006434">
    <property type="term" value="P:seryl-tRNA aminoacylation"/>
    <property type="evidence" value="ECO:0007669"/>
    <property type="project" value="UniProtKB-UniRule"/>
</dbReference>
<comment type="similarity">
    <text evidence="3 16">Belongs to the class-II aminoacyl-tRNA synthetase family. Type-2 seryl-tRNA synthetase subfamily.</text>
</comment>
<dbReference type="Pfam" id="PF18490">
    <property type="entry name" value="tRNA_bind_4"/>
    <property type="match status" value="1"/>
</dbReference>
<evidence type="ECO:0000256" key="6">
    <source>
        <dbReference type="ARBA" id="ARBA00022490"/>
    </source>
</evidence>
<dbReference type="InterPro" id="IPR045864">
    <property type="entry name" value="aa-tRNA-synth_II/BPL/LPL"/>
</dbReference>
<comment type="catalytic activity">
    <reaction evidence="14 16">
        <text>tRNA(Sec) + L-serine + ATP = L-seryl-tRNA(Sec) + AMP + diphosphate + H(+)</text>
        <dbReference type="Rhea" id="RHEA:42580"/>
        <dbReference type="Rhea" id="RHEA-COMP:9742"/>
        <dbReference type="Rhea" id="RHEA-COMP:10128"/>
        <dbReference type="ChEBI" id="CHEBI:15378"/>
        <dbReference type="ChEBI" id="CHEBI:30616"/>
        <dbReference type="ChEBI" id="CHEBI:33019"/>
        <dbReference type="ChEBI" id="CHEBI:33384"/>
        <dbReference type="ChEBI" id="CHEBI:78442"/>
        <dbReference type="ChEBI" id="CHEBI:78533"/>
        <dbReference type="ChEBI" id="CHEBI:456215"/>
        <dbReference type="EC" id="6.1.1.11"/>
    </reaction>
</comment>
<dbReference type="CDD" id="cd00670">
    <property type="entry name" value="Gly_His_Pro_Ser_Thr_tRS_core"/>
    <property type="match status" value="1"/>
</dbReference>
<evidence type="ECO:0000256" key="15">
    <source>
        <dbReference type="ARBA" id="ARBA00048823"/>
    </source>
</evidence>
<sequence length="527" mass="61368">MELKFSAEVELTLSREVDPAEIEPTVEEFVKEANEDLLQRGVPTGKEGAKIESYRVLEDTIEMEITGTRYLRPHEAAMRVRKRLAERLGRKHRVGVRDLKIPRYEVVLRFDREVTRDDVGYVPVADDVVVEDGTVRLTFQDVDEEMLRRHVIDRVIRLVAWAVEERSELVERVTKVEPGTVVDESGPREIRFDGDVTEEARRRGWVKEFPGRGQWIYTPPMAALFEVLRDFLLERVTRKLGFEPALFPKLIPLETMFRMRYLHGLPDGMYYVCPPKRDPELFDDFKRELYVWGELNERTLGSLKEKLRDPGYVLAPAQCEPFYELLRDEVVDPERLPIKLYDCSGWTYRWEGGAAKGLERVNEFQRIEHVWIAEPEEAERIREELLEATKRVAEELELEWKVVVSDDPFYLEGRLLEDRDIELPDVPSYEFEVYLPFKGERSSEEAWISVGSFNVHGEHFVDGFNVKEKSGRTLFTGCAGLGVTRWVVGLLAQHGFEPEEWPEPILERIDEKFGGLPEVPKTLTWPE</sequence>
<evidence type="ECO:0000256" key="10">
    <source>
        <dbReference type="ARBA" id="ARBA00022833"/>
    </source>
</evidence>
<comment type="catalytic activity">
    <reaction evidence="15 16">
        <text>tRNA(Ser) + L-serine + ATP = L-seryl-tRNA(Ser) + AMP + diphosphate + H(+)</text>
        <dbReference type="Rhea" id="RHEA:12292"/>
        <dbReference type="Rhea" id="RHEA-COMP:9669"/>
        <dbReference type="Rhea" id="RHEA-COMP:9703"/>
        <dbReference type="ChEBI" id="CHEBI:15378"/>
        <dbReference type="ChEBI" id="CHEBI:30616"/>
        <dbReference type="ChEBI" id="CHEBI:33019"/>
        <dbReference type="ChEBI" id="CHEBI:33384"/>
        <dbReference type="ChEBI" id="CHEBI:78442"/>
        <dbReference type="ChEBI" id="CHEBI:78533"/>
        <dbReference type="ChEBI" id="CHEBI:456215"/>
        <dbReference type="EC" id="6.1.1.11"/>
    </reaction>
</comment>
<feature type="binding site" evidence="16">
    <location>
        <position position="317"/>
    </location>
    <ligand>
        <name>L-serine</name>
        <dbReference type="ChEBI" id="CHEBI:33384"/>
    </ligand>
</feature>
<feature type="binding site" evidence="16">
    <location>
        <position position="478"/>
    </location>
    <ligand>
        <name>Zn(2+)</name>
        <dbReference type="ChEBI" id="CHEBI:29105"/>
        <note>catalytic</note>
    </ligand>
</feature>
<dbReference type="SMR" id="A0A832T7B1"/>
<evidence type="ECO:0000256" key="2">
    <source>
        <dbReference type="ARBA" id="ARBA00005045"/>
    </source>
</evidence>
<comment type="cofactor">
    <cofactor evidence="16">
        <name>Zn(2+)</name>
        <dbReference type="ChEBI" id="CHEBI:29105"/>
    </cofactor>
    <text evidence="16">Binds 1 Zn(2+) ion per subunit. This ion is coordinated with 2 cysteines, 1 glutamate and a water molecule that dissociates from the zinc ion to allow the coordination of the amino group of the serine substrate, which is essential for catalysis.</text>
</comment>
<keyword evidence="10 16" id="KW-0862">Zinc</keyword>
<evidence type="ECO:0000256" key="7">
    <source>
        <dbReference type="ARBA" id="ARBA00022598"/>
    </source>
</evidence>
<dbReference type="Gene3D" id="3.30.930.10">
    <property type="entry name" value="Bira Bifunctional Protein, Domain 2"/>
    <property type="match status" value="1"/>
</dbReference>
<reference evidence="18" key="1">
    <citation type="journal article" date="2020" name="bioRxiv">
        <title>A rank-normalized archaeal taxonomy based on genome phylogeny resolves widespread incomplete and uneven classifications.</title>
        <authorList>
            <person name="Rinke C."/>
            <person name="Chuvochina M."/>
            <person name="Mussig A.J."/>
            <person name="Chaumeil P.-A."/>
            <person name="Waite D.W."/>
            <person name="Whitman W.B."/>
            <person name="Parks D.H."/>
            <person name="Hugenholtz P."/>
        </authorList>
    </citation>
    <scope>NUCLEOTIDE SEQUENCE</scope>
    <source>
        <strain evidence="18">UBA8853</strain>
    </source>
</reference>
<accession>A0A832T7B1</accession>
<evidence type="ECO:0000256" key="3">
    <source>
        <dbReference type="ARBA" id="ARBA00005951"/>
    </source>
</evidence>
<comment type="caution">
    <text evidence="16">Lacks conserved residue(s) required for the propagation of feature annotation.</text>
</comment>
<keyword evidence="13 16" id="KW-0030">Aminoacyl-tRNA synthetase</keyword>
<gene>
    <name evidence="16" type="primary">serS</name>
    <name evidence="18" type="ORF">HA336_06845</name>
</gene>
<feature type="binding site" evidence="16">
    <location>
        <position position="319"/>
    </location>
    <ligand>
        <name>Zn(2+)</name>
        <dbReference type="ChEBI" id="CHEBI:29105"/>
        <note>catalytic</note>
    </ligand>
</feature>
<name>A0A832T7B1_9EURY</name>
<feature type="binding site" evidence="16">
    <location>
        <begin position="366"/>
        <end position="368"/>
    </location>
    <ligand>
        <name>L-serine</name>
        <dbReference type="ChEBI" id="CHEBI:33384"/>
    </ligand>
</feature>
<evidence type="ECO:0000256" key="9">
    <source>
        <dbReference type="ARBA" id="ARBA00022741"/>
    </source>
</evidence>
<protein>
    <recommendedName>
        <fullName evidence="16">Type-2 serine--tRNA ligase</fullName>
        <ecNumber evidence="16">6.1.1.11</ecNumber>
    </recommendedName>
    <alternativeName>
        <fullName evidence="16">Seryl-tRNA synthetase</fullName>
        <shortName evidence="16">SerRS</shortName>
    </alternativeName>
    <alternativeName>
        <fullName evidence="16">Seryl-tRNA(Ser/Sec) synthetase</fullName>
    </alternativeName>
</protein>
<comment type="subunit">
    <text evidence="5 16">Homodimer.</text>
</comment>
<feature type="binding site" evidence="16">
    <location>
        <position position="485"/>
    </location>
    <ligand>
        <name>ATP</name>
        <dbReference type="ChEBI" id="CHEBI:30616"/>
    </ligand>
</feature>
<evidence type="ECO:0000256" key="5">
    <source>
        <dbReference type="ARBA" id="ARBA00011738"/>
    </source>
</evidence>
<dbReference type="GeneID" id="1478055"/>
<organism evidence="18 19">
    <name type="scientific">Methanopyrus kandleri</name>
    <dbReference type="NCBI Taxonomy" id="2320"/>
    <lineage>
        <taxon>Archaea</taxon>
        <taxon>Methanobacteriati</taxon>
        <taxon>Methanobacteriota</taxon>
        <taxon>Methanomada group</taxon>
        <taxon>Methanopyri</taxon>
        <taxon>Methanopyrales</taxon>
        <taxon>Methanopyraceae</taxon>
        <taxon>Methanopyrus</taxon>
    </lineage>
</organism>
<dbReference type="GO" id="GO:0008270">
    <property type="term" value="F:zinc ion binding"/>
    <property type="evidence" value="ECO:0007669"/>
    <property type="project" value="UniProtKB-UniRule"/>
</dbReference>
<dbReference type="GO" id="GO:0004828">
    <property type="term" value="F:serine-tRNA ligase activity"/>
    <property type="evidence" value="ECO:0007669"/>
    <property type="project" value="UniProtKB-UniRule"/>
</dbReference>
<dbReference type="InterPro" id="IPR004503">
    <property type="entry name" value="Ser-tRNA-ligase_2_arc"/>
</dbReference>
<evidence type="ECO:0000256" key="11">
    <source>
        <dbReference type="ARBA" id="ARBA00022840"/>
    </source>
</evidence>
<dbReference type="SUPFAM" id="SSF55681">
    <property type="entry name" value="Class II aaRS and biotin synthetases"/>
    <property type="match status" value="1"/>
</dbReference>
<comment type="caution">
    <text evidence="18">The sequence shown here is derived from an EMBL/GenBank/DDBJ whole genome shotgun (WGS) entry which is preliminary data.</text>
</comment>
<evidence type="ECO:0000259" key="17">
    <source>
        <dbReference type="PROSITE" id="PS50862"/>
    </source>
</evidence>
<dbReference type="InterPro" id="IPR002314">
    <property type="entry name" value="aa-tRNA-synt_IIb"/>
</dbReference>
<comment type="subcellular location">
    <subcellularLocation>
        <location evidence="1 16">Cytoplasm</location>
    </subcellularLocation>
</comment>
<dbReference type="EC" id="6.1.1.11" evidence="16"/>
<keyword evidence="11 16" id="KW-0067">ATP-binding</keyword>
<comment type="function">
    <text evidence="16">Catalyzes the attachment of serine to tRNA(Ser). Is also able to aminoacylate tRNA(Sec) with serine, to form the misacylated tRNA L-seryl-tRNA(Sec), which will be further converted into selenocysteinyl-tRNA(Sec).</text>
</comment>
<feature type="domain" description="Aminoacyl-transfer RNA synthetases class-II family profile" evidence="17">
    <location>
        <begin position="345"/>
        <end position="498"/>
    </location>
</feature>
<dbReference type="GO" id="GO:0016260">
    <property type="term" value="P:selenocysteine biosynthetic process"/>
    <property type="evidence" value="ECO:0007669"/>
    <property type="project" value="UniProtKB-UniRule"/>
</dbReference>
<evidence type="ECO:0000256" key="8">
    <source>
        <dbReference type="ARBA" id="ARBA00022723"/>
    </source>
</evidence>
<dbReference type="UniPathway" id="UPA00906">
    <property type="reaction ID" value="UER00895"/>
</dbReference>
<dbReference type="Pfam" id="PF00587">
    <property type="entry name" value="tRNA-synt_2b"/>
    <property type="match status" value="1"/>
</dbReference>
<evidence type="ECO:0000256" key="1">
    <source>
        <dbReference type="ARBA" id="ARBA00004496"/>
    </source>
</evidence>
<comment type="pathway">
    <text evidence="2 16">Aminoacyl-tRNA biosynthesis; selenocysteinyl-tRNA(Sec) biosynthesis; L-seryl-tRNA(Sec) from L-serine and tRNA(Sec): step 1/1.</text>
</comment>
<dbReference type="AlphaFoldDB" id="A0A832T7B1"/>
<dbReference type="Gene3D" id="3.30.70.1920">
    <property type="match status" value="1"/>
</dbReference>
<dbReference type="InterPro" id="IPR006195">
    <property type="entry name" value="aa-tRNA-synth_II"/>
</dbReference>
<evidence type="ECO:0000256" key="13">
    <source>
        <dbReference type="ARBA" id="ARBA00023146"/>
    </source>
</evidence>
<keyword evidence="12 16" id="KW-0648">Protein biosynthesis</keyword>